<keyword evidence="3" id="KW-1185">Reference proteome</keyword>
<reference evidence="2 3" key="1">
    <citation type="journal article" date="2019" name="Int. J. Syst. Evol. Microbiol.">
        <title>The Global Catalogue of Microorganisms (GCM) 10K type strain sequencing project: providing services to taxonomists for standard genome sequencing and annotation.</title>
        <authorList>
            <consortium name="The Broad Institute Genomics Platform"/>
            <consortium name="The Broad Institute Genome Sequencing Center for Infectious Disease"/>
            <person name="Wu L."/>
            <person name="Ma J."/>
        </authorList>
    </citation>
    <scope>NUCLEOTIDE SEQUENCE [LARGE SCALE GENOMIC DNA]</scope>
    <source>
        <strain evidence="2 3">CGMCC 1.3239</strain>
    </source>
</reference>
<comment type="caution">
    <text evidence="2">The sequence shown here is derived from an EMBL/GenBank/DDBJ whole genome shotgun (WGS) entry which is preliminary data.</text>
</comment>
<sequence length="55" mass="5437">MDETDVTGTRGPTDGYSERATESIATGDHDAAAIGGHDGAAAVGDDTQTGWSGSP</sequence>
<feature type="region of interest" description="Disordered" evidence="1">
    <location>
        <begin position="1"/>
        <end position="55"/>
    </location>
</feature>
<dbReference type="EMBL" id="JBHSWW010000115">
    <property type="protein sequence ID" value="MFC6753584.1"/>
    <property type="molecule type" value="Genomic_DNA"/>
</dbReference>
<dbReference type="Proteomes" id="UP001596442">
    <property type="component" value="Unassembled WGS sequence"/>
</dbReference>
<name>A0ABD5SAQ8_9EURY</name>
<gene>
    <name evidence="2" type="ORF">ACFQEU_08920</name>
</gene>
<feature type="compositionally biased region" description="Basic and acidic residues" evidence="1">
    <location>
        <begin position="16"/>
        <end position="31"/>
    </location>
</feature>
<dbReference type="RefSeq" id="WP_379781332.1">
    <property type="nucleotide sequence ID" value="NZ_JBHSWW010000115.1"/>
</dbReference>
<feature type="compositionally biased region" description="Low complexity" evidence="1">
    <location>
        <begin position="32"/>
        <end position="47"/>
    </location>
</feature>
<accession>A0ABD5SAQ8</accession>
<proteinExistence type="predicted"/>
<protein>
    <submittedName>
        <fullName evidence="2">Uncharacterized protein</fullName>
    </submittedName>
</protein>
<evidence type="ECO:0000256" key="1">
    <source>
        <dbReference type="SAM" id="MobiDB-lite"/>
    </source>
</evidence>
<dbReference type="AlphaFoldDB" id="A0ABD5SAQ8"/>
<organism evidence="2 3">
    <name type="scientific">Halorubrum tibetense</name>
    <dbReference type="NCBI Taxonomy" id="175631"/>
    <lineage>
        <taxon>Archaea</taxon>
        <taxon>Methanobacteriati</taxon>
        <taxon>Methanobacteriota</taxon>
        <taxon>Stenosarchaea group</taxon>
        <taxon>Halobacteria</taxon>
        <taxon>Halobacteriales</taxon>
        <taxon>Haloferacaceae</taxon>
        <taxon>Halorubrum</taxon>
    </lineage>
</organism>
<evidence type="ECO:0000313" key="3">
    <source>
        <dbReference type="Proteomes" id="UP001596442"/>
    </source>
</evidence>
<evidence type="ECO:0000313" key="2">
    <source>
        <dbReference type="EMBL" id="MFC6753584.1"/>
    </source>
</evidence>